<dbReference type="RefSeq" id="XP_028475454.1">
    <property type="nucleotide sequence ID" value="XM_028624382.1"/>
</dbReference>
<dbReference type="SMART" id="SM00164">
    <property type="entry name" value="TBC"/>
    <property type="match status" value="1"/>
</dbReference>
<name>A0A427XP42_9TREE</name>
<keyword evidence="3" id="KW-1133">Transmembrane helix</keyword>
<dbReference type="PROSITE" id="PS50086">
    <property type="entry name" value="TBC_RABGAP"/>
    <property type="match status" value="1"/>
</dbReference>
<dbReference type="EMBL" id="RSCE01000008">
    <property type="protein sequence ID" value="RSH80507.1"/>
    <property type="molecule type" value="Genomic_DNA"/>
</dbReference>
<feature type="domain" description="Rab-GAP TBC" evidence="4">
    <location>
        <begin position="50"/>
        <end position="293"/>
    </location>
</feature>
<sequence>MAPSRAPDALDEKSSQPHAWTIARDAAVDAAIACHDEDALAKISAQPGGFGSQSSRRKAWVELLHVDHLARSNGHDIREPTPDTDTEGVRVFPPHDDEGQVGLDTSRSFVTYPKGLSDSDKAAMQEDLHALIVSVLQRHPKLSYFQGLHDIMTVLYLTLLTEIPRPRPHVESHSDEDEETVQDEKKPFKAKGKVMTPEDRLEWGELVRAAEVVTLCRTRDAMGKGLGPMMGMLRLLRRLLAAADPQLYRISASISPVPTLPFFALSWILTLFSHDIDTLEPVQRIFDYLIARNPISAIYLAVAILMSKKAQMLKLARDLGPEVTHDPSLLHPLFARLPPLYPDTPDSPFPPPDFTAGEPAPRDEPNPYTPINLSTVFTLADGLLIKYPWDGPRIRGQEVFGPGSVVSTFDKEPRARPRGDNKEPVTSDKDEWDEKQGLDEDAWTLSDAEAAIDNDVILPGGDAMDDDEVLTVARWSPLTPLSAFVGRVGLGLTSGGKGGMGLYGFDRLGTAVAVGVVVLGIGAALFGWRRHTDPSWARFWGL</sequence>
<evidence type="ECO:0000256" key="1">
    <source>
        <dbReference type="ARBA" id="ARBA00022468"/>
    </source>
</evidence>
<evidence type="ECO:0000313" key="5">
    <source>
        <dbReference type="EMBL" id="RSH80507.1"/>
    </source>
</evidence>
<dbReference type="InterPro" id="IPR035969">
    <property type="entry name" value="Rab-GAP_TBC_sf"/>
</dbReference>
<reference evidence="5 6" key="1">
    <citation type="submission" date="2018-11" db="EMBL/GenBank/DDBJ databases">
        <title>Genome sequence of Apiotrichum porosum DSM 27194.</title>
        <authorList>
            <person name="Aliyu H."/>
            <person name="Gorte O."/>
            <person name="Ochsenreither K."/>
        </authorList>
    </citation>
    <scope>NUCLEOTIDE SEQUENCE [LARGE SCALE GENOMIC DNA]</scope>
    <source>
        <strain evidence="5 6">DSM 27194</strain>
    </source>
</reference>
<evidence type="ECO:0000259" key="4">
    <source>
        <dbReference type="PROSITE" id="PS50086"/>
    </source>
</evidence>
<accession>A0A427XP42</accession>
<feature type="compositionally biased region" description="Basic and acidic residues" evidence="2">
    <location>
        <begin position="409"/>
        <end position="436"/>
    </location>
</feature>
<dbReference type="InterPro" id="IPR000195">
    <property type="entry name" value="Rab-GAP-TBC_dom"/>
</dbReference>
<organism evidence="5 6">
    <name type="scientific">Apiotrichum porosum</name>
    <dbReference type="NCBI Taxonomy" id="105984"/>
    <lineage>
        <taxon>Eukaryota</taxon>
        <taxon>Fungi</taxon>
        <taxon>Dikarya</taxon>
        <taxon>Basidiomycota</taxon>
        <taxon>Agaricomycotina</taxon>
        <taxon>Tremellomycetes</taxon>
        <taxon>Trichosporonales</taxon>
        <taxon>Trichosporonaceae</taxon>
        <taxon>Apiotrichum</taxon>
    </lineage>
</organism>
<dbReference type="GeneID" id="39593630"/>
<dbReference type="GO" id="GO:0006888">
    <property type="term" value="P:endoplasmic reticulum to Golgi vesicle-mediated transport"/>
    <property type="evidence" value="ECO:0007669"/>
    <property type="project" value="TreeGrafter"/>
</dbReference>
<evidence type="ECO:0000313" key="6">
    <source>
        <dbReference type="Proteomes" id="UP000279236"/>
    </source>
</evidence>
<protein>
    <recommendedName>
        <fullName evidence="4">Rab-GAP TBC domain-containing protein</fullName>
    </recommendedName>
</protein>
<comment type="caution">
    <text evidence="5">The sequence shown here is derived from an EMBL/GenBank/DDBJ whole genome shotgun (WGS) entry which is preliminary data.</text>
</comment>
<dbReference type="Gene3D" id="1.10.472.80">
    <property type="entry name" value="Ypt/Rab-GAP domain of gyp1p, domain 3"/>
    <property type="match status" value="1"/>
</dbReference>
<gene>
    <name evidence="5" type="ORF">EHS24_009087</name>
</gene>
<dbReference type="Proteomes" id="UP000279236">
    <property type="component" value="Unassembled WGS sequence"/>
</dbReference>
<feature type="region of interest" description="Disordered" evidence="2">
    <location>
        <begin position="167"/>
        <end position="191"/>
    </location>
</feature>
<dbReference type="STRING" id="105984.A0A427XP42"/>
<dbReference type="GO" id="GO:0005096">
    <property type="term" value="F:GTPase activator activity"/>
    <property type="evidence" value="ECO:0007669"/>
    <property type="project" value="UniProtKB-KW"/>
</dbReference>
<feature type="compositionally biased region" description="Pro residues" evidence="2">
    <location>
        <begin position="341"/>
        <end position="353"/>
    </location>
</feature>
<keyword evidence="6" id="KW-1185">Reference proteome</keyword>
<dbReference type="SUPFAM" id="SSF47923">
    <property type="entry name" value="Ypt/Rab-GAP domain of gyp1p"/>
    <property type="match status" value="2"/>
</dbReference>
<feature type="transmembrane region" description="Helical" evidence="3">
    <location>
        <begin position="508"/>
        <end position="528"/>
    </location>
</feature>
<dbReference type="InterPro" id="IPR045913">
    <property type="entry name" value="TBC20/Gyp8-like"/>
</dbReference>
<feature type="region of interest" description="Disordered" evidence="2">
    <location>
        <begin position="341"/>
        <end position="369"/>
    </location>
</feature>
<evidence type="ECO:0000256" key="3">
    <source>
        <dbReference type="SAM" id="Phobius"/>
    </source>
</evidence>
<keyword evidence="1" id="KW-0343">GTPase activation</keyword>
<proteinExistence type="predicted"/>
<keyword evidence="3" id="KW-0472">Membrane</keyword>
<evidence type="ECO:0000256" key="2">
    <source>
        <dbReference type="SAM" id="MobiDB-lite"/>
    </source>
</evidence>
<dbReference type="Pfam" id="PF00566">
    <property type="entry name" value="RabGAP-TBC"/>
    <property type="match status" value="1"/>
</dbReference>
<feature type="region of interest" description="Disordered" evidence="2">
    <location>
        <begin position="400"/>
        <end position="436"/>
    </location>
</feature>
<dbReference type="OrthoDB" id="206700at2759"/>
<dbReference type="PANTHER" id="PTHR20913:SF7">
    <property type="entry name" value="RE60063P"/>
    <property type="match status" value="1"/>
</dbReference>
<dbReference type="Gene3D" id="1.10.8.1310">
    <property type="match status" value="1"/>
</dbReference>
<dbReference type="GO" id="GO:0005789">
    <property type="term" value="C:endoplasmic reticulum membrane"/>
    <property type="evidence" value="ECO:0007669"/>
    <property type="project" value="TreeGrafter"/>
</dbReference>
<dbReference type="AlphaFoldDB" id="A0A427XP42"/>
<keyword evidence="3" id="KW-0812">Transmembrane</keyword>
<dbReference type="PANTHER" id="PTHR20913">
    <property type="entry name" value="TBC1 DOMAIN FAMILY MEMBER 20/GTPASE"/>
    <property type="match status" value="1"/>
</dbReference>